<reference evidence="3 4" key="1">
    <citation type="submission" date="2019-02" db="EMBL/GenBank/DDBJ databases">
        <title>Draft Genome Sequences of Six Type Strains of the Genus Massilia.</title>
        <authorList>
            <person name="Miess H."/>
            <person name="Frediansyhah A."/>
            <person name="Gross H."/>
        </authorList>
    </citation>
    <scope>NUCLEOTIDE SEQUENCE [LARGE SCALE GENOMIC DNA]</scope>
    <source>
        <strain evidence="3 4">DSM 17473</strain>
    </source>
</reference>
<gene>
    <name evidence="3" type="ORF">EWM63_18225</name>
</gene>
<dbReference type="PANTHER" id="PTHR48098">
    <property type="entry name" value="ENTEROCHELIN ESTERASE-RELATED"/>
    <property type="match status" value="1"/>
</dbReference>
<dbReference type="SUPFAM" id="SSF48208">
    <property type="entry name" value="Six-hairpin glycosidases"/>
    <property type="match status" value="1"/>
</dbReference>
<proteinExistence type="predicted"/>
<dbReference type="EMBL" id="CP035913">
    <property type="protein sequence ID" value="QBE64683.1"/>
    <property type="molecule type" value="Genomic_DNA"/>
</dbReference>
<dbReference type="Proteomes" id="UP000290637">
    <property type="component" value="Chromosome"/>
</dbReference>
<dbReference type="AlphaFoldDB" id="A0A4V0Z3U7"/>
<dbReference type="InterPro" id="IPR050583">
    <property type="entry name" value="Mycobacterial_A85_antigen"/>
</dbReference>
<feature type="domain" description="Mannosylglycerate hydrolase MGH1-like glycoside hydrolase" evidence="2">
    <location>
        <begin position="227"/>
        <end position="442"/>
    </location>
</feature>
<accession>A0A4V0Z3U7</accession>
<keyword evidence="1" id="KW-0732">Signal</keyword>
<keyword evidence="4" id="KW-1185">Reference proteome</keyword>
<dbReference type="Gene3D" id="3.40.50.1820">
    <property type="entry name" value="alpha/beta hydrolase"/>
    <property type="match status" value="1"/>
</dbReference>
<dbReference type="InterPro" id="IPR000801">
    <property type="entry name" value="Esterase-like"/>
</dbReference>
<dbReference type="InterPro" id="IPR029058">
    <property type="entry name" value="AB_hydrolase_fold"/>
</dbReference>
<dbReference type="Pfam" id="PF00756">
    <property type="entry name" value="Esterase"/>
    <property type="match status" value="1"/>
</dbReference>
<dbReference type="GO" id="GO:0005975">
    <property type="term" value="P:carbohydrate metabolic process"/>
    <property type="evidence" value="ECO:0007669"/>
    <property type="project" value="InterPro"/>
</dbReference>
<dbReference type="KEGG" id="plue:EWM63_18225"/>
<dbReference type="OrthoDB" id="49490at2"/>
<dbReference type="InterPro" id="IPR012341">
    <property type="entry name" value="6hp_glycosidase-like_sf"/>
</dbReference>
<dbReference type="Gene3D" id="1.50.10.10">
    <property type="match status" value="1"/>
</dbReference>
<evidence type="ECO:0000313" key="3">
    <source>
        <dbReference type="EMBL" id="QBE64683.1"/>
    </source>
</evidence>
<dbReference type="PANTHER" id="PTHR48098:SF6">
    <property type="entry name" value="FERRI-BACILLIBACTIN ESTERASE BESA"/>
    <property type="match status" value="1"/>
</dbReference>
<dbReference type="SUPFAM" id="SSF53474">
    <property type="entry name" value="alpha/beta-Hydrolases"/>
    <property type="match status" value="1"/>
</dbReference>
<evidence type="ECO:0000256" key="1">
    <source>
        <dbReference type="SAM" id="SignalP"/>
    </source>
</evidence>
<organism evidence="3 4">
    <name type="scientific">Pseudoduganella lutea</name>
    <dbReference type="NCBI Taxonomy" id="321985"/>
    <lineage>
        <taxon>Bacteria</taxon>
        <taxon>Pseudomonadati</taxon>
        <taxon>Pseudomonadota</taxon>
        <taxon>Betaproteobacteria</taxon>
        <taxon>Burkholderiales</taxon>
        <taxon>Oxalobacteraceae</taxon>
        <taxon>Telluria group</taxon>
        <taxon>Pseudoduganella</taxon>
    </lineage>
</organism>
<evidence type="ECO:0000259" key="2">
    <source>
        <dbReference type="Pfam" id="PF22422"/>
    </source>
</evidence>
<evidence type="ECO:0000313" key="4">
    <source>
        <dbReference type="Proteomes" id="UP000290637"/>
    </source>
</evidence>
<name>A0A4V0Z3U7_9BURK</name>
<sequence length="1093" mass="116651">MKRTLIATATLAMLVAGSLQCAEQTIPFGSWGKPEAVRIATDDEKAPLRTYTHGTTMTLRDGDPRNVTYAESAGLPRVRSGSVAFDALFAMAMAEMRQDAVAAIRDDSYNGGQPIPCECFETGEKWHYVWTRDLAYAAGLGLGMLDPQRVRNSLQFKLSGYRDGVKKPAQVPGTEDGLQIVQDTGSGGSWPVSTDRVTWAFGADEALKALPPAERAAFVPVALKALSNTIEIDRVAAFDPAAGLYNGEESFLDWREQTYADWIPGQLAHMATAKALSTNVAHYKALTLAAQLAEEQGDAATAKRYGDWAVQLKDAINGRLWLKDAGMYSSLTAGHFDGAPLHKFDWLGQALAIVTGVADAEQANSIVARYPHGPMGAPVIWPQQPGRAVYHNRAIWPFVTAYGLKAAIQVQNVAAADAAYDTLLRGAAVNASNMENFEWLTGLPMFDPSGGRQTDLAGPVVNSRRQLWSVGGFAGALVGGVFGISTAQDGIDVKPFVTSKLRHEAFQGSGTALLAGLKLRNHVIDVQLVLPPAQSMAGYHPVQQVLLNGKPVDGRIKWADLGEHNTIVVQLGSLMPGRQTITRVAADPLTVDPAVFSPAEPAIVSAAHGRLGFASKPAAGTVYNVYRDGQLAAAGVKGASWSDPKPAAAACYAVEAMFPDSGNRSHHSAPACTGRAIEVAAGDARIASSVKAKNGAFAGWGAPADTFSATLAVPQAGTYAVQVRYRNNAHQVNLGITGGVKWMKVRDAAGGVVAQGVVQLPHSPAGQAVYSTPLSAQLKAGKHSVELSDFINMSSLQSNATYADAGGKSGPANRVDIHGIRLLATGATAPALVAKGRLVIVDDFASPQLGNTRKLRIWLPAGYDRNPGKRYPVLYMHDGQNLFDQKTAYSTEWHIDEVVDRLAAQGDMREIIVVGVDNTPDRNSEYTPCCDARYGGGKLAAYGRFLVDTVKPYIDGQYRTLPGRADTAVMGSSFGGLASLYLAQHHANVFGQAGIMSGSFWWNGGAPVTTARKIAATPVRLYVDAGTGMDGVEGTRAFRQAVLKNGWREGDDLLYVEDEGGMHNEQAWAGRVHRALRWFFPASRSYKDANPMQ</sequence>
<dbReference type="InterPro" id="IPR054491">
    <property type="entry name" value="MGH1-like_GH"/>
</dbReference>
<feature type="signal peptide" evidence="1">
    <location>
        <begin position="1"/>
        <end position="21"/>
    </location>
</feature>
<protein>
    <submittedName>
        <fullName evidence="3">Esterase</fullName>
    </submittedName>
</protein>
<dbReference type="Pfam" id="PF22422">
    <property type="entry name" value="MGH1-like_GH"/>
    <property type="match status" value="1"/>
</dbReference>
<feature type="chain" id="PRO_5020808543" evidence="1">
    <location>
        <begin position="22"/>
        <end position="1093"/>
    </location>
</feature>
<dbReference type="RefSeq" id="WP_130187800.1">
    <property type="nucleotide sequence ID" value="NZ_CP035913.1"/>
</dbReference>
<dbReference type="Gene3D" id="2.60.120.260">
    <property type="entry name" value="Galactose-binding domain-like"/>
    <property type="match status" value="1"/>
</dbReference>
<dbReference type="InterPro" id="IPR008928">
    <property type="entry name" value="6-hairpin_glycosidase_sf"/>
</dbReference>